<evidence type="ECO:0000313" key="1">
    <source>
        <dbReference type="EMBL" id="AHC56543.1"/>
    </source>
</evidence>
<dbReference type="Proteomes" id="UP000018886">
    <property type="component" value="Segment"/>
</dbReference>
<evidence type="ECO:0000313" key="2">
    <source>
        <dbReference type="Proteomes" id="UP000018886"/>
    </source>
</evidence>
<protein>
    <submittedName>
        <fullName evidence="1">Uncharacterized protein</fullName>
    </submittedName>
</protein>
<dbReference type="EMBL" id="KF787094">
    <property type="protein sequence ID" value="AHC56543.1"/>
    <property type="molecule type" value="Genomic_DNA"/>
</dbReference>
<organism evidence="1 2">
    <name type="scientific">Achromobacter phage JWDelta</name>
    <dbReference type="NCBI Taxonomy" id="1416008"/>
    <lineage>
        <taxon>Viruses</taxon>
        <taxon>Duplodnaviria</taxon>
        <taxon>Heunggongvirae</taxon>
        <taxon>Uroviricota</taxon>
        <taxon>Caudoviricetes</taxon>
        <taxon>Schitoviridae</taxon>
        <taxon>Rothmandenesvirinae</taxon>
        <taxon>Jwalphavirus</taxon>
        <taxon>Jwalphavirus jwalpha</taxon>
    </lineage>
</organism>
<name>V9SKN4_9CAUD</name>
<proteinExistence type="predicted"/>
<reference evidence="1 2" key="1">
    <citation type="journal article" date="2014" name="Virol. J.">
        <title>First genome sequences of Achromobacter phages reveal new members of the N4 family.</title>
        <authorList>
            <person name="Wittmann J."/>
            <person name="Dreiseikelmann B."/>
            <person name="Rohde M."/>
            <person name="Meier-Kolthoff J.P."/>
            <person name="Bunk B."/>
            <person name="Rohde C."/>
        </authorList>
    </citation>
    <scope>NUCLEOTIDE SEQUENCE [LARGE SCALE GENOMIC DNA]</scope>
</reference>
<gene>
    <name evidence="1" type="ORF">JJJA_0027</name>
</gene>
<accession>V9SKN4</accession>
<sequence length="115" mass="13190">MWHDQYPRSEHQARVLLGDPVALAYEWISRYAENLTAQVQKYNEDDEYGNNEDITADDLISTADSHQGDRWGDYISRGGTFEGESVDPTFWKHYATIKGLEVEDVNQSSFFSCSC</sequence>